<keyword evidence="3" id="KW-1185">Reference proteome</keyword>
<dbReference type="Proteomes" id="UP001285908">
    <property type="component" value="Unassembled WGS sequence"/>
</dbReference>
<evidence type="ECO:0000313" key="3">
    <source>
        <dbReference type="Proteomes" id="UP001285908"/>
    </source>
</evidence>
<organism evidence="2 3">
    <name type="scientific">Neurospora hispaniola</name>
    <dbReference type="NCBI Taxonomy" id="588809"/>
    <lineage>
        <taxon>Eukaryota</taxon>
        <taxon>Fungi</taxon>
        <taxon>Dikarya</taxon>
        <taxon>Ascomycota</taxon>
        <taxon>Pezizomycotina</taxon>
        <taxon>Sordariomycetes</taxon>
        <taxon>Sordariomycetidae</taxon>
        <taxon>Sordariales</taxon>
        <taxon>Sordariaceae</taxon>
        <taxon>Neurospora</taxon>
    </lineage>
</organism>
<dbReference type="GeneID" id="87873167"/>
<sequence length="253" mass="29087">MANTFSKFLQLPWEIQDRIWKHSVEPRIVKIRRVQVMHAKCVNNKGSGPAYKLVTGTPVPAVLQTCYQARYKHRLYQQVFSELDTVRSGKERQYVWMNLDIDTVDAGFLTGLTLFHFQDVARSIRRLKVEIDWISCACGARAALHQLFVNLQELEITVSDETFLDRQSTTREQLCSGYMPRSLKKLVVNTTADGLTSQWDESVGDDDPQHIRWIRDSEITSVQRSLLKGHAVILSKWQEPCKCCLPGYRVLSS</sequence>
<dbReference type="EMBL" id="JAULSX010000009">
    <property type="protein sequence ID" value="KAK3485938.1"/>
    <property type="molecule type" value="Genomic_DNA"/>
</dbReference>
<evidence type="ECO:0000259" key="1">
    <source>
        <dbReference type="Pfam" id="PF20150"/>
    </source>
</evidence>
<dbReference type="PANTHER" id="PTHR35910">
    <property type="entry name" value="2EXR DOMAIN-CONTAINING PROTEIN"/>
    <property type="match status" value="1"/>
</dbReference>
<name>A0AAJ0HZW2_9PEZI</name>
<comment type="caution">
    <text evidence="2">The sequence shown here is derived from an EMBL/GenBank/DDBJ whole genome shotgun (WGS) entry which is preliminary data.</text>
</comment>
<dbReference type="RefSeq" id="XP_062688701.1">
    <property type="nucleotide sequence ID" value="XM_062835545.1"/>
</dbReference>
<proteinExistence type="predicted"/>
<evidence type="ECO:0000313" key="2">
    <source>
        <dbReference type="EMBL" id="KAK3485938.1"/>
    </source>
</evidence>
<dbReference type="Pfam" id="PF20150">
    <property type="entry name" value="2EXR"/>
    <property type="match status" value="1"/>
</dbReference>
<feature type="domain" description="2EXR" evidence="1">
    <location>
        <begin position="5"/>
        <end position="104"/>
    </location>
</feature>
<dbReference type="AlphaFoldDB" id="A0AAJ0HZW2"/>
<accession>A0AAJ0HZW2</accession>
<protein>
    <recommendedName>
        <fullName evidence="1">2EXR domain-containing protein</fullName>
    </recommendedName>
</protein>
<dbReference type="PANTHER" id="PTHR35910:SF1">
    <property type="entry name" value="2EXR DOMAIN-CONTAINING PROTEIN"/>
    <property type="match status" value="1"/>
</dbReference>
<dbReference type="InterPro" id="IPR045518">
    <property type="entry name" value="2EXR"/>
</dbReference>
<gene>
    <name evidence="2" type="ORF">B0T23DRAFT_326152</name>
</gene>
<reference evidence="2 3" key="1">
    <citation type="journal article" date="2023" name="Mol. Phylogenet. Evol.">
        <title>Genome-scale phylogeny and comparative genomics of the fungal order Sordariales.</title>
        <authorList>
            <person name="Hensen N."/>
            <person name="Bonometti L."/>
            <person name="Westerberg I."/>
            <person name="Brannstrom I.O."/>
            <person name="Guillou S."/>
            <person name="Cros-Aarteil S."/>
            <person name="Calhoun S."/>
            <person name="Haridas S."/>
            <person name="Kuo A."/>
            <person name="Mondo S."/>
            <person name="Pangilinan J."/>
            <person name="Riley R."/>
            <person name="LaButti K."/>
            <person name="Andreopoulos B."/>
            <person name="Lipzen A."/>
            <person name="Chen C."/>
            <person name="Yan M."/>
            <person name="Daum C."/>
            <person name="Ng V."/>
            <person name="Clum A."/>
            <person name="Steindorff A."/>
            <person name="Ohm R.A."/>
            <person name="Martin F."/>
            <person name="Silar P."/>
            <person name="Natvig D.O."/>
            <person name="Lalanne C."/>
            <person name="Gautier V."/>
            <person name="Ament-Velasquez S.L."/>
            <person name="Kruys A."/>
            <person name="Hutchinson M.I."/>
            <person name="Powell A.J."/>
            <person name="Barry K."/>
            <person name="Miller A.N."/>
            <person name="Grigoriev I.V."/>
            <person name="Debuchy R."/>
            <person name="Gladieux P."/>
            <person name="Hiltunen Thoren M."/>
            <person name="Johannesson H."/>
        </authorList>
    </citation>
    <scope>NUCLEOTIDE SEQUENCE [LARGE SCALE GENOMIC DNA]</scope>
    <source>
        <strain evidence="2 3">FGSC 10403</strain>
    </source>
</reference>